<feature type="compositionally biased region" description="Basic and acidic residues" evidence="1">
    <location>
        <begin position="7"/>
        <end position="17"/>
    </location>
</feature>
<dbReference type="Proteomes" id="UP000184330">
    <property type="component" value="Unassembled WGS sequence"/>
</dbReference>
<dbReference type="InterPro" id="IPR018849">
    <property type="entry name" value="Urb2/Npa2_C"/>
</dbReference>
<name>A0A1L7WZ93_9HELO</name>
<feature type="region of interest" description="Disordered" evidence="1">
    <location>
        <begin position="128"/>
        <end position="166"/>
    </location>
</feature>
<proteinExistence type="predicted"/>
<dbReference type="PANTHER" id="PTHR15682">
    <property type="entry name" value="UNHEALTHY RIBOSOME BIOGENESIS PROTEIN 2 HOMOLOG"/>
    <property type="match status" value="1"/>
</dbReference>
<sequence length="1396" mass="155882">MASKSRTAQEKLQELEKGAAPFQEQLGEAAKFIGTTLDGLRRSSEDGSKGEGSSGSVVYHGREAWLLRWLLKRLQAPKDDIPRRTPCSWWLLCYLLRTVPLVNAAQILIERNFISIVRLALEEADKRDVGTEDIHSESSSTEQGSPEKKSKKRKRSEEPTEATATNPEELSNLAEAIFAAVKCVVESAKVTNGAIEQGQTSAFVAEYMKAVLRTSAEEAAKILGSWLSLCQKILSGDTVLNRNAQNWLSHFIEIWQCHKPDELPYLQFSLHSTKSLLSLFRTLDGGEYSILNWRSQLEVLIARNIIVPAKVAHSEHGNSGVLETLARVPVLQNSANAAILFKVAIRCIQIPGARKRRRLQDDAWLAAVFSTLKAAILSRASNAASICTMLQSAIDFKVSIDLAVLRDIIWKYGLPKDYEDWNVVAIVLKLDGNTFLIPDEKHLLKELFERLTRASLKESWPDVEELVLSEVTMPLMAEFARARDLSGFLRHWYTQLVEFERLRKLASPKINFFCAWESDDFTTELRKHFESSLTIQQIVQILDWLQDQVTENPHAVCVILEAITGSISGDERVADAVGLRPYHILFDDGAAEKMERRYRSHAWTITNHSLKYIEQRAIDELAMLWEQGAKPFDILIHKDSYKHLLPAPGDSEYSYEKMEALSFACATLEVSEDVKGDRLRSFVQPMLVAMLRSLAGILETTLAKLCDGSFPTSDNSHTREIYVTGTDIAGAISILVQMLFWSPTTLGLGLELEGNTFIDMLQNIYWIASAGFKSQRKLKFPSGNLLHDFSLTWPDALRKGSLTNNRNLMKVIVDTMLKSTTNLDNPLIKADTNNTFTTHCLHMLRLEDISKSQREQIMKSWPKPESTVLDLPVLALKVKVMRHPAIYKGMRFKDLIELADILAKADVPRPQEHLALLKELTRLIFVAVHTNLDQIRNKTYVVEAFKAIQKKVSKASKKKQLDFALTGTIEVALVAFHEKEMALNDQDIIPRDDIESITKSFTEALVNQLKPLLTADHGSRSQKSAYLGMGSIINALAALDVDALHVSKLENQVQEFIARDDESGSDLKARLGAFMRIHSSDGTIESDLGGDVTTVSGRDLILQRTEAALVNKDHQQKLDLLQSIIDSDSTSLDQLDKLLAARHAINAIVKDKAPKGESGKFTLSQGFTILAEYLSKATEIRQFCLISETLELMLKTEGGSISQYSIDCTIGSITIFCSSGAPNLPPSEAGTIYTHLCRLLQNILMHHRLNLQGHSHLAQQAMQALLRCLFVPTAPTSSSATTSNPRFAAPPAWLQPLTLTHAQHFTKLLLLIADPPLSTLSQGRTNPLVSLKDKAKDMNVKMETGVREALMPGWFAVLETMNESGRDAMRGEMDSGGRAVFGGLFEEWRRVCGRRE</sequence>
<evidence type="ECO:0000259" key="2">
    <source>
        <dbReference type="Pfam" id="PF10441"/>
    </source>
</evidence>
<evidence type="ECO:0000313" key="3">
    <source>
        <dbReference type="EMBL" id="CZR58084.1"/>
    </source>
</evidence>
<organism evidence="3 4">
    <name type="scientific">Phialocephala subalpina</name>
    <dbReference type="NCBI Taxonomy" id="576137"/>
    <lineage>
        <taxon>Eukaryota</taxon>
        <taxon>Fungi</taxon>
        <taxon>Dikarya</taxon>
        <taxon>Ascomycota</taxon>
        <taxon>Pezizomycotina</taxon>
        <taxon>Leotiomycetes</taxon>
        <taxon>Helotiales</taxon>
        <taxon>Mollisiaceae</taxon>
        <taxon>Phialocephala</taxon>
        <taxon>Phialocephala fortinii species complex</taxon>
    </lineage>
</organism>
<feature type="domain" description="Nucleolar 27S pre-rRNA processing Urb2/Npa2 C-terminal" evidence="2">
    <location>
        <begin position="1185"/>
        <end position="1337"/>
    </location>
</feature>
<evidence type="ECO:0000256" key="1">
    <source>
        <dbReference type="SAM" id="MobiDB-lite"/>
    </source>
</evidence>
<dbReference type="STRING" id="576137.A0A1L7WZ93"/>
<keyword evidence="4" id="KW-1185">Reference proteome</keyword>
<dbReference type="Pfam" id="PF10441">
    <property type="entry name" value="Urb2"/>
    <property type="match status" value="2"/>
</dbReference>
<gene>
    <name evidence="3" type="ORF">PAC_07974</name>
</gene>
<protein>
    <recommendedName>
        <fullName evidence="2">Nucleolar 27S pre-rRNA processing Urb2/Npa2 C-terminal domain-containing protein</fullName>
    </recommendedName>
</protein>
<dbReference type="OrthoDB" id="160374at2759"/>
<evidence type="ECO:0000313" key="4">
    <source>
        <dbReference type="Proteomes" id="UP000184330"/>
    </source>
</evidence>
<reference evidence="3 4" key="1">
    <citation type="submission" date="2016-03" db="EMBL/GenBank/DDBJ databases">
        <authorList>
            <person name="Ploux O."/>
        </authorList>
    </citation>
    <scope>NUCLEOTIDE SEQUENCE [LARGE SCALE GENOMIC DNA]</scope>
    <source>
        <strain evidence="3 4">UAMH 11012</strain>
    </source>
</reference>
<dbReference type="GO" id="GO:0042254">
    <property type="term" value="P:ribosome biogenesis"/>
    <property type="evidence" value="ECO:0007669"/>
    <property type="project" value="TreeGrafter"/>
</dbReference>
<dbReference type="GO" id="GO:0005730">
    <property type="term" value="C:nucleolus"/>
    <property type="evidence" value="ECO:0007669"/>
    <property type="project" value="TreeGrafter"/>
</dbReference>
<feature type="domain" description="Nucleolar 27S pre-rRNA processing Urb2/Npa2 C-terminal" evidence="2">
    <location>
        <begin position="1340"/>
        <end position="1390"/>
    </location>
</feature>
<dbReference type="EMBL" id="FJOG01000011">
    <property type="protein sequence ID" value="CZR58084.1"/>
    <property type="molecule type" value="Genomic_DNA"/>
</dbReference>
<dbReference type="InterPro" id="IPR052609">
    <property type="entry name" value="Ribosome_Biogenesis_Reg"/>
</dbReference>
<feature type="region of interest" description="Disordered" evidence="1">
    <location>
        <begin position="1"/>
        <end position="21"/>
    </location>
</feature>
<dbReference type="PANTHER" id="PTHR15682:SF2">
    <property type="entry name" value="UNHEALTHY RIBOSOME BIOGENESIS PROTEIN 2 HOMOLOG"/>
    <property type="match status" value="1"/>
</dbReference>
<accession>A0A1L7WZ93</accession>